<organism evidence="3 4">
    <name type="scientific">Pontibaca methylaminivorans</name>
    <dbReference type="NCBI Taxonomy" id="515897"/>
    <lineage>
        <taxon>Bacteria</taxon>
        <taxon>Pseudomonadati</taxon>
        <taxon>Pseudomonadota</taxon>
        <taxon>Alphaproteobacteria</taxon>
        <taxon>Rhodobacterales</taxon>
        <taxon>Roseobacteraceae</taxon>
        <taxon>Pontibaca</taxon>
    </lineage>
</organism>
<keyword evidence="4" id="KW-1185">Reference proteome</keyword>
<keyword evidence="2" id="KW-1133">Transmembrane helix</keyword>
<evidence type="ECO:0000313" key="3">
    <source>
        <dbReference type="EMBL" id="SIT86690.1"/>
    </source>
</evidence>
<dbReference type="RefSeq" id="WP_076650254.1">
    <property type="nucleotide sequence ID" value="NZ_FTPS01000002.1"/>
</dbReference>
<feature type="compositionally biased region" description="Basic and acidic residues" evidence="1">
    <location>
        <begin position="192"/>
        <end position="218"/>
    </location>
</feature>
<dbReference type="Proteomes" id="UP000192455">
    <property type="component" value="Unassembled WGS sequence"/>
</dbReference>
<feature type="transmembrane region" description="Helical" evidence="2">
    <location>
        <begin position="73"/>
        <end position="93"/>
    </location>
</feature>
<dbReference type="STRING" id="515897.SAMN05421849_2374"/>
<feature type="transmembrane region" description="Helical" evidence="2">
    <location>
        <begin position="135"/>
        <end position="158"/>
    </location>
</feature>
<proteinExistence type="predicted"/>
<feature type="compositionally biased region" description="Low complexity" evidence="1">
    <location>
        <begin position="162"/>
        <end position="182"/>
    </location>
</feature>
<dbReference type="OrthoDB" id="7281312at2"/>
<evidence type="ECO:0000313" key="4">
    <source>
        <dbReference type="Proteomes" id="UP000192455"/>
    </source>
</evidence>
<gene>
    <name evidence="3" type="ORF">SAMN05421849_2374</name>
</gene>
<accession>A0A1R3X8V2</accession>
<dbReference type="EMBL" id="FTPS01000002">
    <property type="protein sequence ID" value="SIT86690.1"/>
    <property type="molecule type" value="Genomic_DNA"/>
</dbReference>
<feature type="transmembrane region" description="Helical" evidence="2">
    <location>
        <begin position="105"/>
        <end position="123"/>
    </location>
</feature>
<keyword evidence="2" id="KW-0812">Transmembrane</keyword>
<dbReference type="AlphaFoldDB" id="A0A1R3X8V2"/>
<feature type="region of interest" description="Disordered" evidence="1">
    <location>
        <begin position="162"/>
        <end position="240"/>
    </location>
</feature>
<evidence type="ECO:0000256" key="1">
    <source>
        <dbReference type="SAM" id="MobiDB-lite"/>
    </source>
</evidence>
<reference evidence="3 4" key="1">
    <citation type="submission" date="2017-01" db="EMBL/GenBank/DDBJ databases">
        <authorList>
            <person name="Mah S.A."/>
            <person name="Swanson W.J."/>
            <person name="Moy G.W."/>
            <person name="Vacquier V.D."/>
        </authorList>
    </citation>
    <scope>NUCLEOTIDE SEQUENCE [LARGE SCALE GENOMIC DNA]</scope>
    <source>
        <strain evidence="3 4">DSM 21219</strain>
    </source>
</reference>
<keyword evidence="2" id="KW-0472">Membrane</keyword>
<name>A0A1R3X8V2_9RHOB</name>
<evidence type="ECO:0000256" key="2">
    <source>
        <dbReference type="SAM" id="Phobius"/>
    </source>
</evidence>
<protein>
    <submittedName>
        <fullName evidence="3">Uncharacterized protein</fullName>
    </submittedName>
</protein>
<sequence>MIHPAHALTHPARAFLLAGAGAAVLTTAVLGGLSAATGAPWWMPLNATIHVFHGDGAAQVTAADWRHTGVGTIIHVLSCFFWALVALIILILLRRGIGRGLPMPWLAAGLTVLLAALVDYGLMPSRLTPGWELVLSTPGVVAGFVALGVGFMPGLLAAARPEEPATAPAATHEPTAGPTAGPVPDSTPRSALDQRRHPEPNRIDQRMQRIDPAGKHTSDPSGPGDYGPSVDPEPEGKTDR</sequence>